<evidence type="ECO:0000313" key="1">
    <source>
        <dbReference type="EMBL" id="GBN95353.1"/>
    </source>
</evidence>
<sequence>MHISCRSALMFSFSFERTFEWSTRTKSSAKTWMRTSAGQCCESMSLATRFHRSYSQLKKLMKSRKKFKINRIRIEANDVLAKSIFCRSRTGRMVGPLHEPCGQPLPCSLVILPCGV</sequence>
<name>A0A4Y2T6C9_ARAVE</name>
<protein>
    <submittedName>
        <fullName evidence="1">Uncharacterized protein</fullName>
    </submittedName>
</protein>
<evidence type="ECO:0000313" key="2">
    <source>
        <dbReference type="Proteomes" id="UP000499080"/>
    </source>
</evidence>
<dbReference type="EMBL" id="BGPR01025992">
    <property type="protein sequence ID" value="GBN95353.1"/>
    <property type="molecule type" value="Genomic_DNA"/>
</dbReference>
<gene>
    <name evidence="1" type="ORF">AVEN_251741_1</name>
</gene>
<proteinExistence type="predicted"/>
<organism evidence="1 2">
    <name type="scientific">Araneus ventricosus</name>
    <name type="common">Orbweaver spider</name>
    <name type="synonym">Epeira ventricosa</name>
    <dbReference type="NCBI Taxonomy" id="182803"/>
    <lineage>
        <taxon>Eukaryota</taxon>
        <taxon>Metazoa</taxon>
        <taxon>Ecdysozoa</taxon>
        <taxon>Arthropoda</taxon>
        <taxon>Chelicerata</taxon>
        <taxon>Arachnida</taxon>
        <taxon>Araneae</taxon>
        <taxon>Araneomorphae</taxon>
        <taxon>Entelegynae</taxon>
        <taxon>Araneoidea</taxon>
        <taxon>Araneidae</taxon>
        <taxon>Araneus</taxon>
    </lineage>
</organism>
<dbReference type="Proteomes" id="UP000499080">
    <property type="component" value="Unassembled WGS sequence"/>
</dbReference>
<keyword evidence="2" id="KW-1185">Reference proteome</keyword>
<reference evidence="1 2" key="1">
    <citation type="journal article" date="2019" name="Sci. Rep.">
        <title>Orb-weaving spider Araneus ventricosus genome elucidates the spidroin gene catalogue.</title>
        <authorList>
            <person name="Kono N."/>
            <person name="Nakamura H."/>
            <person name="Ohtoshi R."/>
            <person name="Moran D.A.P."/>
            <person name="Shinohara A."/>
            <person name="Yoshida Y."/>
            <person name="Fujiwara M."/>
            <person name="Mori M."/>
            <person name="Tomita M."/>
            <person name="Arakawa K."/>
        </authorList>
    </citation>
    <scope>NUCLEOTIDE SEQUENCE [LARGE SCALE GENOMIC DNA]</scope>
</reference>
<accession>A0A4Y2T6C9</accession>
<comment type="caution">
    <text evidence="1">The sequence shown here is derived from an EMBL/GenBank/DDBJ whole genome shotgun (WGS) entry which is preliminary data.</text>
</comment>
<dbReference type="AlphaFoldDB" id="A0A4Y2T6C9"/>